<comment type="caution">
    <text evidence="1">The sequence shown here is derived from an EMBL/GenBank/DDBJ whole genome shotgun (WGS) entry which is preliminary data.</text>
</comment>
<evidence type="ECO:0000313" key="1">
    <source>
        <dbReference type="EMBL" id="KST67703.1"/>
    </source>
</evidence>
<dbReference type="AlphaFoldDB" id="A0A0V7ZTM8"/>
<gene>
    <name evidence="1" type="ORF">BC008_43900</name>
</gene>
<evidence type="ECO:0000313" key="2">
    <source>
        <dbReference type="Proteomes" id="UP000053372"/>
    </source>
</evidence>
<protein>
    <submittedName>
        <fullName evidence="1">Uncharacterized protein</fullName>
    </submittedName>
</protein>
<accession>A0A0V7ZTM8</accession>
<name>A0A0V7ZTM8_9CYAN</name>
<sequence length="112" mass="13293">MEKALEQESPDRKKYNIHWGEIHIWAVRARIIDETPFDKRKSFRLRTSIGDFEYPVLRRRDGLWVYGPKNRVFIGRPPFTIQAWSNCGAHTIKINILLDSMVLCFLTWLQCS</sequence>
<dbReference type="EMBL" id="LMTZ01000085">
    <property type="protein sequence ID" value="KST67703.1"/>
    <property type="molecule type" value="Genomic_DNA"/>
</dbReference>
<proteinExistence type="predicted"/>
<dbReference type="Proteomes" id="UP000053372">
    <property type="component" value="Unassembled WGS sequence"/>
</dbReference>
<organism evidence="1 2">
    <name type="scientific">Mastigocoleus testarum BC008</name>
    <dbReference type="NCBI Taxonomy" id="371196"/>
    <lineage>
        <taxon>Bacteria</taxon>
        <taxon>Bacillati</taxon>
        <taxon>Cyanobacteriota</taxon>
        <taxon>Cyanophyceae</taxon>
        <taxon>Nostocales</taxon>
        <taxon>Hapalosiphonaceae</taxon>
        <taxon>Mastigocoleus</taxon>
    </lineage>
</organism>
<dbReference type="RefSeq" id="WP_058183619.1">
    <property type="nucleotide sequence ID" value="NZ_LMTZ01000085.1"/>
</dbReference>
<keyword evidence="2" id="KW-1185">Reference proteome</keyword>
<reference evidence="1 2" key="1">
    <citation type="journal article" date="2015" name="Genome Announc.">
        <title>Draft Genome of the Euendolithic (true boring) Cyanobacterium Mastigocoleus testarum strain BC008.</title>
        <authorList>
            <person name="Guida B.S."/>
            <person name="Garcia-Pichel F."/>
        </authorList>
    </citation>
    <scope>NUCLEOTIDE SEQUENCE [LARGE SCALE GENOMIC DNA]</scope>
    <source>
        <strain evidence="1 2">BC008</strain>
    </source>
</reference>